<evidence type="ECO:0000256" key="4">
    <source>
        <dbReference type="SAM" id="MobiDB-lite"/>
    </source>
</evidence>
<keyword evidence="3" id="KW-0808">Transferase</keyword>
<feature type="transmembrane region" description="Helical" evidence="5">
    <location>
        <begin position="29"/>
        <end position="47"/>
    </location>
</feature>
<comment type="similarity">
    <text evidence="1">Belongs to the glycosyltransferase 34 family.</text>
</comment>
<dbReference type="Gene3D" id="3.90.550.10">
    <property type="entry name" value="Spore Coat Polysaccharide Biosynthesis Protein SpsA, Chain A"/>
    <property type="match status" value="1"/>
</dbReference>
<evidence type="ECO:0000313" key="6">
    <source>
        <dbReference type="EMBL" id="KAK2072975.1"/>
    </source>
</evidence>
<name>A0AAD9MFE2_9PEZI</name>
<keyword evidence="5" id="KW-1133">Transmembrane helix</keyword>
<protein>
    <submittedName>
        <fullName evidence="6">Uncharacterized protein</fullName>
    </submittedName>
</protein>
<dbReference type="FunFam" id="3.90.550.10:FF:000149">
    <property type="entry name" value="Alpha-1,6-mannosyltransferase subunit"/>
    <property type="match status" value="1"/>
</dbReference>
<evidence type="ECO:0000313" key="7">
    <source>
        <dbReference type="Proteomes" id="UP001217918"/>
    </source>
</evidence>
<reference evidence="6" key="1">
    <citation type="journal article" date="2023" name="Mol. Plant Microbe Interact.">
        <title>Elucidating the Obligate Nature and Biological Capacity of an Invasive Fungal Corn Pathogen.</title>
        <authorList>
            <person name="MacCready J.S."/>
            <person name="Roggenkamp E.M."/>
            <person name="Gdanetz K."/>
            <person name="Chilvers M.I."/>
        </authorList>
    </citation>
    <scope>NUCLEOTIDE SEQUENCE</scope>
    <source>
        <strain evidence="6">PM02</strain>
    </source>
</reference>
<keyword evidence="5" id="KW-0812">Transmembrane</keyword>
<organism evidence="6 7">
    <name type="scientific">Phyllachora maydis</name>
    <dbReference type="NCBI Taxonomy" id="1825666"/>
    <lineage>
        <taxon>Eukaryota</taxon>
        <taxon>Fungi</taxon>
        <taxon>Dikarya</taxon>
        <taxon>Ascomycota</taxon>
        <taxon>Pezizomycotina</taxon>
        <taxon>Sordariomycetes</taxon>
        <taxon>Sordariomycetidae</taxon>
        <taxon>Phyllachorales</taxon>
        <taxon>Phyllachoraceae</taxon>
        <taxon>Phyllachora</taxon>
    </lineage>
</organism>
<evidence type="ECO:0000256" key="3">
    <source>
        <dbReference type="ARBA" id="ARBA00022679"/>
    </source>
</evidence>
<keyword evidence="2" id="KW-0328">Glycosyltransferase</keyword>
<evidence type="ECO:0000256" key="1">
    <source>
        <dbReference type="ARBA" id="ARBA00005664"/>
    </source>
</evidence>
<dbReference type="PANTHER" id="PTHR31306">
    <property type="entry name" value="ALPHA-1,6-MANNOSYLTRANSFERASE MNN11-RELATED"/>
    <property type="match status" value="1"/>
</dbReference>
<keyword evidence="5" id="KW-0472">Membrane</keyword>
<evidence type="ECO:0000256" key="5">
    <source>
        <dbReference type="SAM" id="Phobius"/>
    </source>
</evidence>
<dbReference type="Proteomes" id="UP001217918">
    <property type="component" value="Unassembled WGS sequence"/>
</dbReference>
<dbReference type="Pfam" id="PF05637">
    <property type="entry name" value="Glyco_transf_34"/>
    <property type="match status" value="1"/>
</dbReference>
<gene>
    <name evidence="6" type="ORF">P8C59_007292</name>
</gene>
<dbReference type="GO" id="GO:0000136">
    <property type="term" value="C:mannan polymerase complex"/>
    <property type="evidence" value="ECO:0007669"/>
    <property type="project" value="TreeGrafter"/>
</dbReference>
<evidence type="ECO:0000256" key="2">
    <source>
        <dbReference type="ARBA" id="ARBA00022676"/>
    </source>
</evidence>
<dbReference type="GO" id="GO:0006487">
    <property type="term" value="P:protein N-linked glycosylation"/>
    <property type="evidence" value="ECO:0007669"/>
    <property type="project" value="TreeGrafter"/>
</dbReference>
<proteinExistence type="inferred from homology"/>
<dbReference type="InterPro" id="IPR029044">
    <property type="entry name" value="Nucleotide-diphossugar_trans"/>
</dbReference>
<keyword evidence="7" id="KW-1185">Reference proteome</keyword>
<dbReference type="GO" id="GO:0000009">
    <property type="term" value="F:alpha-1,6-mannosyltransferase activity"/>
    <property type="evidence" value="ECO:0007669"/>
    <property type="project" value="TreeGrafter"/>
</dbReference>
<dbReference type="EMBL" id="JAQQPM010000006">
    <property type="protein sequence ID" value="KAK2072975.1"/>
    <property type="molecule type" value="Genomic_DNA"/>
</dbReference>
<comment type="caution">
    <text evidence="6">The sequence shown here is derived from an EMBL/GenBank/DDBJ whole genome shotgun (WGS) entry which is preliminary data.</text>
</comment>
<dbReference type="AlphaFoldDB" id="A0AAD9MFE2"/>
<sequence>MGPFQWLQIRFGGVRRRGNGRDRLDNINYAYILLGVITVLGATWKLISKPSGKPPVVIVTTLDESKFTKAFTQTIKENRVQYAARHGYETYFPKVDEYDLKGAPASWAKVVAMRHAMTLFPDAAYFWFLDHDSFVMNPLLRIEEHVMKPARLESLMMKDHPVVPPDSIIKTFGHLKGQDVDFVLTQDKDGLSVSSFIIRNGEWALFFFETWFDPIYRSYNFQKAEAHALEHIVQWHPTILSKLALIPQRIINSYNKDGKGEAYKDGDIAIRSSMQTPRHDVPFDQSPSSLARAPLRPERKRVAEYMHHKNFARGG</sequence>
<dbReference type="InterPro" id="IPR008630">
    <property type="entry name" value="Glyco_trans_34"/>
</dbReference>
<dbReference type="PANTHER" id="PTHR31306:SF10">
    <property type="entry name" value="ALPHA-1,6-MANNOSYLTRANSFERASE MNN11-RELATED"/>
    <property type="match status" value="1"/>
</dbReference>
<feature type="region of interest" description="Disordered" evidence="4">
    <location>
        <begin position="276"/>
        <end position="296"/>
    </location>
</feature>
<accession>A0AAD9MFE2</accession>